<protein>
    <recommendedName>
        <fullName evidence="3">ThuA-like domain-containing protein</fullName>
    </recommendedName>
</protein>
<name>A0ABS4ERC6_9HYPH</name>
<dbReference type="EMBL" id="JAGGJV010000007">
    <property type="protein sequence ID" value="MBP1860497.1"/>
    <property type="molecule type" value="Genomic_DNA"/>
</dbReference>
<evidence type="ECO:0008006" key="3">
    <source>
        <dbReference type="Google" id="ProtNLM"/>
    </source>
</evidence>
<comment type="caution">
    <text evidence="1">The sequence shown here is derived from an EMBL/GenBank/DDBJ whole genome shotgun (WGS) entry which is preliminary data.</text>
</comment>
<reference evidence="1 2" key="1">
    <citation type="submission" date="2021-03" db="EMBL/GenBank/DDBJ databases">
        <title>Genomic Encyclopedia of Type Strains, Phase IV (KMG-IV): sequencing the most valuable type-strain genomes for metagenomic binning, comparative biology and taxonomic classification.</title>
        <authorList>
            <person name="Goeker M."/>
        </authorList>
    </citation>
    <scope>NUCLEOTIDE SEQUENCE [LARGE SCALE GENOMIC DNA]</scope>
    <source>
        <strain evidence="1 2">DSM 26427</strain>
    </source>
</reference>
<organism evidence="1 2">
    <name type="scientific">Rhizobium herbae</name>
    <dbReference type="NCBI Taxonomy" id="508661"/>
    <lineage>
        <taxon>Bacteria</taxon>
        <taxon>Pseudomonadati</taxon>
        <taxon>Pseudomonadota</taxon>
        <taxon>Alphaproteobacteria</taxon>
        <taxon>Hyphomicrobiales</taxon>
        <taxon>Rhizobiaceae</taxon>
        <taxon>Rhizobium/Agrobacterium group</taxon>
        <taxon>Rhizobium</taxon>
    </lineage>
</organism>
<dbReference type="RefSeq" id="WP_209854493.1">
    <property type="nucleotide sequence ID" value="NZ_JAGGJV010000007.1"/>
</dbReference>
<proteinExistence type="predicted"/>
<dbReference type="Proteomes" id="UP000823786">
    <property type="component" value="Unassembled WGS sequence"/>
</dbReference>
<evidence type="ECO:0000313" key="1">
    <source>
        <dbReference type="EMBL" id="MBP1860497.1"/>
    </source>
</evidence>
<evidence type="ECO:0000313" key="2">
    <source>
        <dbReference type="Proteomes" id="UP000823786"/>
    </source>
</evidence>
<keyword evidence="2" id="KW-1185">Reference proteome</keyword>
<gene>
    <name evidence="1" type="ORF">J2Z75_004018</name>
</gene>
<sequence>MTILFIQSHYQDPFNMGAEPFAEAVAQDLMTVVRETDLRDEHFATARGLITTTHLDQIGFQRFIPAVTGFLDHGGRWIYNGHILRPVLPELSTYIPMPQPRRADLVQTRVFDHPVFAGVDQTKLETNHGVAGFYGRGHNPLPAGAVAINVFGPSAVPVDWIWKRPDGGELLSHAGNEFWGCGDDTDVKRQLADRAVAWLCGILN</sequence>
<accession>A0ABS4ERC6</accession>